<sequence>MFNGANFISWRDRMKIFSQSIDIDLWYVINEGPFEVTIIDDHTTRRREKTRDELTPQDKANLTLNAKVMNVLYNALDGNESTRVKGCISAKEIWDKWKEIHEGSDDVREQKKSLLVAKY</sequence>
<evidence type="ECO:0000313" key="2">
    <source>
        <dbReference type="Proteomes" id="UP001630127"/>
    </source>
</evidence>
<comment type="caution">
    <text evidence="1">The sequence shown here is derived from an EMBL/GenBank/DDBJ whole genome shotgun (WGS) entry which is preliminary data.</text>
</comment>
<dbReference type="AlphaFoldDB" id="A0ABD3ATR8"/>
<gene>
    <name evidence="1" type="ORF">ACH5RR_003062</name>
</gene>
<accession>A0ABD3ATR8</accession>
<keyword evidence="2" id="KW-1185">Reference proteome</keyword>
<dbReference type="PANTHER" id="PTHR34676:SF17">
    <property type="entry name" value="OS06G0684500 PROTEIN"/>
    <property type="match status" value="1"/>
</dbReference>
<protein>
    <recommendedName>
        <fullName evidence="3">DUF4219 domain-containing protein</fullName>
    </recommendedName>
</protein>
<dbReference type="EMBL" id="JBJUIK010000002">
    <property type="protein sequence ID" value="KAL3534601.1"/>
    <property type="molecule type" value="Genomic_DNA"/>
</dbReference>
<organism evidence="1 2">
    <name type="scientific">Cinchona calisaya</name>
    <dbReference type="NCBI Taxonomy" id="153742"/>
    <lineage>
        <taxon>Eukaryota</taxon>
        <taxon>Viridiplantae</taxon>
        <taxon>Streptophyta</taxon>
        <taxon>Embryophyta</taxon>
        <taxon>Tracheophyta</taxon>
        <taxon>Spermatophyta</taxon>
        <taxon>Magnoliopsida</taxon>
        <taxon>eudicotyledons</taxon>
        <taxon>Gunneridae</taxon>
        <taxon>Pentapetalae</taxon>
        <taxon>asterids</taxon>
        <taxon>lamiids</taxon>
        <taxon>Gentianales</taxon>
        <taxon>Rubiaceae</taxon>
        <taxon>Cinchonoideae</taxon>
        <taxon>Cinchoneae</taxon>
        <taxon>Cinchona</taxon>
    </lineage>
</organism>
<evidence type="ECO:0000313" key="1">
    <source>
        <dbReference type="EMBL" id="KAL3534601.1"/>
    </source>
</evidence>
<dbReference type="Pfam" id="PF14223">
    <property type="entry name" value="Retrotran_gag_2"/>
    <property type="match status" value="1"/>
</dbReference>
<dbReference type="Proteomes" id="UP001630127">
    <property type="component" value="Unassembled WGS sequence"/>
</dbReference>
<name>A0ABD3ATR8_9GENT</name>
<evidence type="ECO:0008006" key="3">
    <source>
        <dbReference type="Google" id="ProtNLM"/>
    </source>
</evidence>
<reference evidence="1 2" key="1">
    <citation type="submission" date="2024-11" db="EMBL/GenBank/DDBJ databases">
        <title>A near-complete genome assembly of Cinchona calisaya.</title>
        <authorList>
            <person name="Lian D.C."/>
            <person name="Zhao X.W."/>
            <person name="Wei L."/>
        </authorList>
    </citation>
    <scope>NUCLEOTIDE SEQUENCE [LARGE SCALE GENOMIC DNA]</scope>
    <source>
        <tissue evidence="1">Nenye</tissue>
    </source>
</reference>
<proteinExistence type="predicted"/>
<dbReference type="PANTHER" id="PTHR34676">
    <property type="entry name" value="DUF4219 DOMAIN-CONTAINING PROTEIN-RELATED"/>
    <property type="match status" value="1"/>
</dbReference>